<gene>
    <name evidence="1" type="ORF">NC653_002789</name>
</gene>
<evidence type="ECO:0000313" key="1">
    <source>
        <dbReference type="EMBL" id="KAJ7012859.1"/>
    </source>
</evidence>
<comment type="caution">
    <text evidence="1">The sequence shown here is derived from an EMBL/GenBank/DDBJ whole genome shotgun (WGS) entry which is preliminary data.</text>
</comment>
<dbReference type="EMBL" id="JAQIZT010000001">
    <property type="protein sequence ID" value="KAJ7012859.1"/>
    <property type="molecule type" value="Genomic_DNA"/>
</dbReference>
<dbReference type="Proteomes" id="UP001164929">
    <property type="component" value="Chromosome 1"/>
</dbReference>
<name>A0AAD6RPS1_9ROSI</name>
<accession>A0AAD6RPS1</accession>
<evidence type="ECO:0000313" key="2">
    <source>
        <dbReference type="Proteomes" id="UP001164929"/>
    </source>
</evidence>
<proteinExistence type="predicted"/>
<protein>
    <submittedName>
        <fullName evidence="1">Uncharacterized protein</fullName>
    </submittedName>
</protein>
<keyword evidence="2" id="KW-1185">Reference proteome</keyword>
<reference evidence="1 2" key="1">
    <citation type="journal article" date="2023" name="Mol. Ecol. Resour.">
        <title>Chromosome-level genome assembly of a triploid poplar Populus alba 'Berolinensis'.</title>
        <authorList>
            <person name="Chen S."/>
            <person name="Yu Y."/>
            <person name="Wang X."/>
            <person name="Wang S."/>
            <person name="Zhang T."/>
            <person name="Zhou Y."/>
            <person name="He R."/>
            <person name="Meng N."/>
            <person name="Wang Y."/>
            <person name="Liu W."/>
            <person name="Liu Z."/>
            <person name="Liu J."/>
            <person name="Guo Q."/>
            <person name="Huang H."/>
            <person name="Sederoff R.R."/>
            <person name="Wang G."/>
            <person name="Qu G."/>
            <person name="Chen S."/>
        </authorList>
    </citation>
    <scope>NUCLEOTIDE SEQUENCE [LARGE SCALE GENOMIC DNA]</scope>
    <source>
        <strain evidence="1">SC-2020</strain>
    </source>
</reference>
<organism evidence="1 2">
    <name type="scientific">Populus alba x Populus x berolinensis</name>
    <dbReference type="NCBI Taxonomy" id="444605"/>
    <lineage>
        <taxon>Eukaryota</taxon>
        <taxon>Viridiplantae</taxon>
        <taxon>Streptophyta</taxon>
        <taxon>Embryophyta</taxon>
        <taxon>Tracheophyta</taxon>
        <taxon>Spermatophyta</taxon>
        <taxon>Magnoliopsida</taxon>
        <taxon>eudicotyledons</taxon>
        <taxon>Gunneridae</taxon>
        <taxon>Pentapetalae</taxon>
        <taxon>rosids</taxon>
        <taxon>fabids</taxon>
        <taxon>Malpighiales</taxon>
        <taxon>Salicaceae</taxon>
        <taxon>Saliceae</taxon>
        <taxon>Populus</taxon>
    </lineage>
</organism>
<sequence length="63" mass="7264">MPNKEGNALMWKKGFSEGKGPNHLKKMGLLMNANRPFTYSFCIIYPRKLRHLHMFNAKALPTS</sequence>
<dbReference type="AlphaFoldDB" id="A0AAD6RPS1"/>